<keyword evidence="3" id="KW-1185">Reference proteome</keyword>
<evidence type="ECO:0000313" key="2">
    <source>
        <dbReference type="Ensembl" id="ENSMMSP00000017896.1"/>
    </source>
</evidence>
<dbReference type="Ensembl" id="ENSMMST00000019780.1">
    <property type="protein sequence ID" value="ENSMMSP00000017896.1"/>
    <property type="gene ID" value="ENSMMSG00000013578.1"/>
</dbReference>
<feature type="compositionally biased region" description="Acidic residues" evidence="1">
    <location>
        <begin position="29"/>
        <end position="42"/>
    </location>
</feature>
<feature type="region of interest" description="Disordered" evidence="1">
    <location>
        <begin position="1"/>
        <end position="50"/>
    </location>
</feature>
<dbReference type="Proteomes" id="UP000694544">
    <property type="component" value="Unplaced"/>
</dbReference>
<organism evidence="2 3">
    <name type="scientific">Moschus moschiferus</name>
    <name type="common">Siberian musk deer</name>
    <name type="synonym">Moschus sibiricus</name>
    <dbReference type="NCBI Taxonomy" id="68415"/>
    <lineage>
        <taxon>Eukaryota</taxon>
        <taxon>Metazoa</taxon>
        <taxon>Chordata</taxon>
        <taxon>Craniata</taxon>
        <taxon>Vertebrata</taxon>
        <taxon>Euteleostomi</taxon>
        <taxon>Mammalia</taxon>
        <taxon>Eutheria</taxon>
        <taxon>Laurasiatheria</taxon>
        <taxon>Artiodactyla</taxon>
        <taxon>Ruminantia</taxon>
        <taxon>Pecora</taxon>
        <taxon>Moschidae</taxon>
        <taxon>Moschus</taxon>
    </lineage>
</organism>
<proteinExistence type="predicted"/>
<protein>
    <submittedName>
        <fullName evidence="2">Uncharacterized protein</fullName>
    </submittedName>
</protein>
<evidence type="ECO:0000256" key="1">
    <source>
        <dbReference type="SAM" id="MobiDB-lite"/>
    </source>
</evidence>
<name>A0A8C6DN25_MOSMO</name>
<dbReference type="GeneTree" id="ENSGT00900000143336"/>
<reference evidence="2" key="1">
    <citation type="submission" date="2025-08" db="UniProtKB">
        <authorList>
            <consortium name="Ensembl"/>
        </authorList>
    </citation>
    <scope>IDENTIFICATION</scope>
</reference>
<accession>A0A8C6DN25</accession>
<evidence type="ECO:0000313" key="3">
    <source>
        <dbReference type="Proteomes" id="UP000694544"/>
    </source>
</evidence>
<reference evidence="2" key="2">
    <citation type="submission" date="2025-09" db="UniProtKB">
        <authorList>
            <consortium name="Ensembl"/>
        </authorList>
    </citation>
    <scope>IDENTIFICATION</scope>
</reference>
<sequence length="68" mass="7302">MPGEATGTVPATEQELPEPQAETGSGTESDSDESVPELEEQDSTQSLSGNLRISFLSLQKQMCTRLTM</sequence>
<dbReference type="AlphaFoldDB" id="A0A8C6DN25"/>